<dbReference type="EMBL" id="MLFN01000001">
    <property type="protein sequence ID" value="ORM55903.1"/>
    <property type="molecule type" value="Genomic_DNA"/>
</dbReference>
<dbReference type="SUPFAM" id="SSF143011">
    <property type="entry name" value="RelE-like"/>
    <property type="match status" value="1"/>
</dbReference>
<evidence type="ECO:0000313" key="1">
    <source>
        <dbReference type="EMBL" id="ORM55903.1"/>
    </source>
</evidence>
<comment type="caution">
    <text evidence="1">The sequence shown here is derived from an EMBL/GenBank/DDBJ whole genome shotgun (WGS) entry which is preliminary data.</text>
</comment>
<name>A0A1X1C2L2_9GAMM</name>
<dbReference type="OrthoDB" id="9801102at2"/>
<protein>
    <submittedName>
        <fullName evidence="1">Killer protein</fullName>
    </submittedName>
</protein>
<dbReference type="Pfam" id="PF05015">
    <property type="entry name" value="HigB-like_toxin"/>
    <property type="match status" value="1"/>
</dbReference>
<evidence type="ECO:0000313" key="2">
    <source>
        <dbReference type="Proteomes" id="UP000193933"/>
    </source>
</evidence>
<sequence length="91" mass="10867">MIKSWKHKGLQRLYEKGDTSDLQAKDIDRIMLMVLDNAVTINEFRHFQGFNFHTLKGDKCHLYAITVRANRRITFEFFDGDVYILNLEDYH</sequence>
<dbReference type="InterPro" id="IPR007711">
    <property type="entry name" value="HigB-1"/>
</dbReference>
<gene>
    <name evidence="1" type="ORF">HA41_00270</name>
</gene>
<dbReference type="InterPro" id="IPR035093">
    <property type="entry name" value="RelE/ParE_toxin_dom_sf"/>
</dbReference>
<dbReference type="Proteomes" id="UP000193933">
    <property type="component" value="Unassembled WGS sequence"/>
</dbReference>
<dbReference type="AlphaFoldDB" id="A0A1X1C2L2"/>
<keyword evidence="2" id="KW-1185">Reference proteome</keyword>
<accession>A0A1X1C2L2</accession>
<organism evidence="1 2">
    <name type="scientific">Pantoea conspicua</name>
    <dbReference type="NCBI Taxonomy" id="472705"/>
    <lineage>
        <taxon>Bacteria</taxon>
        <taxon>Pseudomonadati</taxon>
        <taxon>Pseudomonadota</taxon>
        <taxon>Gammaproteobacteria</taxon>
        <taxon>Enterobacterales</taxon>
        <taxon>Erwiniaceae</taxon>
        <taxon>Pantoea</taxon>
    </lineage>
</organism>
<proteinExistence type="predicted"/>
<dbReference type="RefSeq" id="WP_094119057.1">
    <property type="nucleotide sequence ID" value="NZ_MLFN01000001.1"/>
</dbReference>
<dbReference type="Gene3D" id="3.30.2310.20">
    <property type="entry name" value="RelE-like"/>
    <property type="match status" value="1"/>
</dbReference>
<reference evidence="1 2" key="1">
    <citation type="journal article" date="2017" name="Antonie Van Leeuwenhoek">
        <title>Phylogenomic resolution of the bacterial genus Pantoea and its relationship with Erwinia and Tatumella.</title>
        <authorList>
            <person name="Palmer M."/>
            <person name="Steenkamp E.T."/>
            <person name="Coetzee M.P."/>
            <person name="Chan W.Y."/>
            <person name="van Zyl E."/>
            <person name="De Maayer P."/>
            <person name="Coutinho T.A."/>
            <person name="Blom J."/>
            <person name="Smits T.H."/>
            <person name="Duffy B."/>
            <person name="Venter S.N."/>
        </authorList>
    </citation>
    <scope>NUCLEOTIDE SEQUENCE [LARGE SCALE GENOMIC DNA]</scope>
    <source>
        <strain evidence="1 2">LMG 24534</strain>
    </source>
</reference>